<dbReference type="RefSeq" id="WP_213498015.1">
    <property type="nucleotide sequence ID" value="NZ_CP074694.1"/>
</dbReference>
<dbReference type="PANTHER" id="PTHR13939">
    <property type="entry name" value="NICOTINAMIDE-NUCLEOTIDE AMIDOHYDROLASE PNCC"/>
    <property type="match status" value="1"/>
</dbReference>
<dbReference type="NCBIfam" id="TIGR00177">
    <property type="entry name" value="molyb_syn"/>
    <property type="match status" value="1"/>
</dbReference>
<dbReference type="AlphaFoldDB" id="A0A8E6BA05"/>
<dbReference type="InterPro" id="IPR041424">
    <property type="entry name" value="CinA_KH"/>
</dbReference>
<dbReference type="Gene3D" id="3.30.70.2860">
    <property type="match status" value="1"/>
</dbReference>
<dbReference type="EMBL" id="CP074694">
    <property type="protein sequence ID" value="QVL33125.1"/>
    <property type="molecule type" value="Genomic_DNA"/>
</dbReference>
<dbReference type="SUPFAM" id="SSF142433">
    <property type="entry name" value="CinA-like"/>
    <property type="match status" value="1"/>
</dbReference>
<comment type="similarity">
    <text evidence="1">Belongs to the CinA family.</text>
</comment>
<dbReference type="SMART" id="SM00852">
    <property type="entry name" value="MoCF_biosynth"/>
    <property type="match status" value="1"/>
</dbReference>
<dbReference type="SUPFAM" id="SSF53218">
    <property type="entry name" value="Molybdenum cofactor biosynthesis proteins"/>
    <property type="match status" value="1"/>
</dbReference>
<sequence length="414" mass="45393">MRAEIISIGSEITSGQNLDTNSQWLSRKLAEMGISTAYHTTVADDLEANIEVFRNASQRADLVLCTGGLGPTQDDLTREVMAQVAGVELIEDLESLEYIKSLFLKRGRVMPDRNKCQALFPKGSEVLFNEMGTAPGIWMKINRAWFGAMPGVPSEMFVMYEKQVKPRLGKLGIQGGVFVQRKINTFGEGESAVEDKLLDITKRGHVPEVGITASDAYISLRIFARGSNLQQVQEIIEPVEAKIRERLGDLVFGTEDQKLQDAVVHLLLEKRKTISVVESVTGGLVSHYICQVPGASQVYAGGITAYQNRIKIDELGVPESLIREQGVVSLEVAIDLARRCRLKFGTDLAVSTVGYAGPEAGDDPAKPVGTVFSALSFEGGETTKAHHWLGTRDEIQTRTAKIALNLARLYLMKL</sequence>
<dbReference type="InterPro" id="IPR036653">
    <property type="entry name" value="CinA-like_C"/>
</dbReference>
<organism evidence="3 4">
    <name type="scientific">Telmatocola sphagniphila</name>
    <dbReference type="NCBI Taxonomy" id="1123043"/>
    <lineage>
        <taxon>Bacteria</taxon>
        <taxon>Pseudomonadati</taxon>
        <taxon>Planctomycetota</taxon>
        <taxon>Planctomycetia</taxon>
        <taxon>Gemmatales</taxon>
        <taxon>Gemmataceae</taxon>
    </lineage>
</organism>
<dbReference type="PANTHER" id="PTHR13939:SF0">
    <property type="entry name" value="NMN AMIDOHYDROLASE-LIKE PROTEIN YFAY"/>
    <property type="match status" value="1"/>
</dbReference>
<reference evidence="3" key="1">
    <citation type="submission" date="2021-05" db="EMBL/GenBank/DDBJ databases">
        <title>Complete genome sequence of the cellulolytic planctomycete Telmatocola sphagniphila SP2T and characterization of the first cellulase from planctomycetes.</title>
        <authorList>
            <person name="Rakitin A.L."/>
            <person name="Beletsky A.V."/>
            <person name="Naumoff D.G."/>
            <person name="Kulichevskaya I.S."/>
            <person name="Mardanov A.V."/>
            <person name="Ravin N.V."/>
            <person name="Dedysh S.N."/>
        </authorList>
    </citation>
    <scope>NUCLEOTIDE SEQUENCE</scope>
    <source>
        <strain evidence="3">SP2T</strain>
    </source>
</reference>
<keyword evidence="4" id="KW-1185">Reference proteome</keyword>
<dbReference type="Pfam" id="PF02464">
    <property type="entry name" value="CinA"/>
    <property type="match status" value="1"/>
</dbReference>
<dbReference type="InterPro" id="IPR001453">
    <property type="entry name" value="MoaB/Mog_dom"/>
</dbReference>
<dbReference type="PIRSF" id="PIRSF006728">
    <property type="entry name" value="CinA"/>
    <property type="match status" value="1"/>
</dbReference>
<protein>
    <recommendedName>
        <fullName evidence="1">CinA-like protein</fullName>
    </recommendedName>
</protein>
<dbReference type="InterPro" id="IPR008136">
    <property type="entry name" value="CinA_C"/>
</dbReference>
<dbReference type="Gene3D" id="3.90.950.20">
    <property type="entry name" value="CinA-like"/>
    <property type="match status" value="1"/>
</dbReference>
<evidence type="ECO:0000259" key="2">
    <source>
        <dbReference type="SMART" id="SM00852"/>
    </source>
</evidence>
<dbReference type="Pfam" id="PF00994">
    <property type="entry name" value="MoCF_biosynth"/>
    <property type="match status" value="1"/>
</dbReference>
<dbReference type="Proteomes" id="UP000676194">
    <property type="component" value="Chromosome"/>
</dbReference>
<dbReference type="CDD" id="cd00885">
    <property type="entry name" value="cinA"/>
    <property type="match status" value="1"/>
</dbReference>
<dbReference type="NCBIfam" id="NF001813">
    <property type="entry name" value="PRK00549.1"/>
    <property type="match status" value="1"/>
</dbReference>
<feature type="domain" description="MoaB/Mog" evidence="2">
    <location>
        <begin position="4"/>
        <end position="171"/>
    </location>
</feature>
<dbReference type="NCBIfam" id="TIGR00200">
    <property type="entry name" value="cinA_nterm"/>
    <property type="match status" value="1"/>
</dbReference>
<dbReference type="InterPro" id="IPR008135">
    <property type="entry name" value="Competence-induced_CinA"/>
</dbReference>
<evidence type="ECO:0000256" key="1">
    <source>
        <dbReference type="HAMAP-Rule" id="MF_00226"/>
    </source>
</evidence>
<dbReference type="InterPro" id="IPR036425">
    <property type="entry name" value="MoaB/Mog-like_dom_sf"/>
</dbReference>
<proteinExistence type="inferred from homology"/>
<evidence type="ECO:0000313" key="4">
    <source>
        <dbReference type="Proteomes" id="UP000676194"/>
    </source>
</evidence>
<dbReference type="NCBIfam" id="TIGR00199">
    <property type="entry name" value="PncC_domain"/>
    <property type="match status" value="1"/>
</dbReference>
<gene>
    <name evidence="3" type="ORF">KIH39_04200</name>
</gene>
<name>A0A8E6BA05_9BACT</name>
<dbReference type="Pfam" id="PF18146">
    <property type="entry name" value="CinA_KH"/>
    <property type="match status" value="1"/>
</dbReference>
<accession>A0A8E6BA05</accession>
<dbReference type="HAMAP" id="MF_00226_B">
    <property type="entry name" value="CinA_B"/>
    <property type="match status" value="1"/>
</dbReference>
<dbReference type="Gene3D" id="3.40.980.10">
    <property type="entry name" value="MoaB/Mog-like domain"/>
    <property type="match status" value="1"/>
</dbReference>
<dbReference type="KEGG" id="tsph:KIH39_04200"/>
<evidence type="ECO:0000313" key="3">
    <source>
        <dbReference type="EMBL" id="QVL33125.1"/>
    </source>
</evidence>
<dbReference type="InterPro" id="IPR050101">
    <property type="entry name" value="CinA"/>
</dbReference>